<dbReference type="Proteomes" id="UP000254159">
    <property type="component" value="Unassembled WGS sequence"/>
</dbReference>
<sequence length="56" mass="6511">MLYLRSWRSDICPPRDSRYTCGFSILPELSCLFPVHFAISLFRVKKKLYLSPATSV</sequence>
<dbReference type="EMBL" id="UGCD01000002">
    <property type="protein sequence ID" value="STI17414.1"/>
    <property type="molecule type" value="Genomic_DNA"/>
</dbReference>
<evidence type="ECO:0000256" key="1">
    <source>
        <dbReference type="SAM" id="Phobius"/>
    </source>
</evidence>
<keyword evidence="1" id="KW-1133">Transmembrane helix</keyword>
<evidence type="ECO:0000313" key="3">
    <source>
        <dbReference type="Proteomes" id="UP000254159"/>
    </source>
</evidence>
<evidence type="ECO:0000313" key="2">
    <source>
        <dbReference type="EMBL" id="STI17414.1"/>
    </source>
</evidence>
<organism evidence="2 3">
    <name type="scientific">Escherichia coli</name>
    <dbReference type="NCBI Taxonomy" id="562"/>
    <lineage>
        <taxon>Bacteria</taxon>
        <taxon>Pseudomonadati</taxon>
        <taxon>Pseudomonadota</taxon>
        <taxon>Gammaproteobacteria</taxon>
        <taxon>Enterobacterales</taxon>
        <taxon>Enterobacteriaceae</taxon>
        <taxon>Escherichia</taxon>
    </lineage>
</organism>
<reference evidence="2 3" key="1">
    <citation type="submission" date="2018-06" db="EMBL/GenBank/DDBJ databases">
        <authorList>
            <consortium name="Pathogen Informatics"/>
            <person name="Doyle S."/>
        </authorList>
    </citation>
    <scope>NUCLEOTIDE SEQUENCE [LARGE SCALE GENOMIC DNA]</scope>
    <source>
        <strain evidence="2 3">NCTC10865</strain>
    </source>
</reference>
<feature type="transmembrane region" description="Helical" evidence="1">
    <location>
        <begin position="21"/>
        <end position="42"/>
    </location>
</feature>
<keyword evidence="1" id="KW-0472">Membrane</keyword>
<name>A0A376RI18_ECOLX</name>
<dbReference type="AlphaFoldDB" id="A0A376RI18"/>
<protein>
    <submittedName>
        <fullName evidence="2">Uncharacterized protein</fullName>
    </submittedName>
</protein>
<gene>
    <name evidence="2" type="ORF">NCTC10865_02717</name>
</gene>
<keyword evidence="1" id="KW-0812">Transmembrane</keyword>
<accession>A0A376RI18</accession>
<proteinExistence type="predicted"/>